<dbReference type="SUPFAM" id="SSF56935">
    <property type="entry name" value="Porins"/>
    <property type="match status" value="1"/>
</dbReference>
<sequence length="481" mass="52717">MKNLYYIILIYFLSMCTTLSAQQRDSTAYVMEGTVSDAMETLSGVSIIVKGKIGGTVTDFNGKFSIKASRGEWLVFSFIGFESFEYLVTEEKKNLEIRLLEKSTQIEEVVVTGVGTQRRISTLAAITTVDVKDLQVPAPSIANMLGGRVAGIVTMQSSGEPGKNLAEFWVRGIGTFGANSSALVLIDGLEGDINSIDPADIESFSILKDASATAVYGVRGANGVVLITTKRGEAGKLNIVGRANWSLSQLQRLPKYLRAYDYAQLANEAYELRGEKPRFNNTQLAIIEDGLDSDLYPDVDWQSEIVRPLSFKQTYYVSGRGGGEIASYFVSLGASDESAAYKAEKNNLRASNAGYDTYSFRINLDIDLTKTTELKFNSDAFMSINNRPGDISSTDYIWQSQAWLTPLIFPIQFSNGQFPGASVPGTNAPIGASPYVVINHTGNTKLQEHQSHFSMTLEQKLDFITKGLKFRMLGAYDRDGG</sequence>
<dbReference type="EMBL" id="SNRY01000291">
    <property type="protein sequence ID" value="KAA6343045.1"/>
    <property type="molecule type" value="Genomic_DNA"/>
</dbReference>
<name>A0A5J4SC57_9ZZZZ</name>
<dbReference type="PROSITE" id="PS52016">
    <property type="entry name" value="TONB_DEPENDENT_REC_3"/>
    <property type="match status" value="1"/>
</dbReference>
<accession>A0A5J4SC57</accession>
<dbReference type="PANTHER" id="PTHR30069:SF29">
    <property type="entry name" value="HEMOGLOBIN AND HEMOGLOBIN-HAPTOGLOBIN-BINDING PROTEIN 1-RELATED"/>
    <property type="match status" value="1"/>
</dbReference>
<dbReference type="InterPro" id="IPR023996">
    <property type="entry name" value="TonB-dep_OMP_SusC/RagA"/>
</dbReference>
<dbReference type="SUPFAM" id="SSF49464">
    <property type="entry name" value="Carboxypeptidase regulatory domain-like"/>
    <property type="match status" value="1"/>
</dbReference>
<dbReference type="AlphaFoldDB" id="A0A5J4SC57"/>
<dbReference type="InterPro" id="IPR039426">
    <property type="entry name" value="TonB-dep_rcpt-like"/>
</dbReference>
<comment type="caution">
    <text evidence="3">The sequence shown here is derived from an EMBL/GenBank/DDBJ whole genome shotgun (WGS) entry which is preliminary data.</text>
</comment>
<reference evidence="3" key="1">
    <citation type="submission" date="2019-03" db="EMBL/GenBank/DDBJ databases">
        <title>Single cell metagenomics reveals metabolic interactions within the superorganism composed of flagellate Streblomastix strix and complex community of Bacteroidetes bacteria on its surface.</title>
        <authorList>
            <person name="Treitli S.C."/>
            <person name="Kolisko M."/>
            <person name="Husnik F."/>
            <person name="Keeling P."/>
            <person name="Hampl V."/>
        </authorList>
    </citation>
    <scope>NUCLEOTIDE SEQUENCE</scope>
    <source>
        <strain evidence="3">STM</strain>
    </source>
</reference>
<dbReference type="Pfam" id="PF13715">
    <property type="entry name" value="CarbopepD_reg_2"/>
    <property type="match status" value="1"/>
</dbReference>
<feature type="domain" description="TonB-dependent receptor plug" evidence="2">
    <location>
        <begin position="121"/>
        <end position="224"/>
    </location>
</feature>
<dbReference type="NCBIfam" id="TIGR04056">
    <property type="entry name" value="OMP_RagA_SusC"/>
    <property type="match status" value="1"/>
</dbReference>
<evidence type="ECO:0000313" key="3">
    <source>
        <dbReference type="EMBL" id="KAA6343045.1"/>
    </source>
</evidence>
<organism evidence="3">
    <name type="scientific">termite gut metagenome</name>
    <dbReference type="NCBI Taxonomy" id="433724"/>
    <lineage>
        <taxon>unclassified sequences</taxon>
        <taxon>metagenomes</taxon>
        <taxon>organismal metagenomes</taxon>
    </lineage>
</organism>
<dbReference type="FunFam" id="2.170.130.10:FF:000003">
    <property type="entry name" value="SusC/RagA family TonB-linked outer membrane protein"/>
    <property type="match status" value="1"/>
</dbReference>
<proteinExistence type="predicted"/>
<protein>
    <submittedName>
        <fullName evidence="3">TonB-dependent receptor SusC</fullName>
    </submittedName>
</protein>
<keyword evidence="1" id="KW-0732">Signal</keyword>
<dbReference type="Pfam" id="PF07715">
    <property type="entry name" value="Plug"/>
    <property type="match status" value="1"/>
</dbReference>
<dbReference type="Gene3D" id="2.170.130.10">
    <property type="entry name" value="TonB-dependent receptor, plug domain"/>
    <property type="match status" value="1"/>
</dbReference>
<dbReference type="GO" id="GO:0015344">
    <property type="term" value="F:siderophore uptake transmembrane transporter activity"/>
    <property type="evidence" value="ECO:0007669"/>
    <property type="project" value="TreeGrafter"/>
</dbReference>
<evidence type="ECO:0000259" key="2">
    <source>
        <dbReference type="Pfam" id="PF07715"/>
    </source>
</evidence>
<keyword evidence="3" id="KW-0675">Receptor</keyword>
<dbReference type="InterPro" id="IPR008969">
    <property type="entry name" value="CarboxyPept-like_regulatory"/>
</dbReference>
<dbReference type="PANTHER" id="PTHR30069">
    <property type="entry name" value="TONB-DEPENDENT OUTER MEMBRANE RECEPTOR"/>
    <property type="match status" value="1"/>
</dbReference>
<evidence type="ECO:0000256" key="1">
    <source>
        <dbReference type="ARBA" id="ARBA00022729"/>
    </source>
</evidence>
<dbReference type="InterPro" id="IPR012910">
    <property type="entry name" value="Plug_dom"/>
</dbReference>
<dbReference type="GO" id="GO:0044718">
    <property type="term" value="P:siderophore transmembrane transport"/>
    <property type="evidence" value="ECO:0007669"/>
    <property type="project" value="TreeGrafter"/>
</dbReference>
<dbReference type="NCBIfam" id="TIGR04057">
    <property type="entry name" value="SusC_RagA_signa"/>
    <property type="match status" value="1"/>
</dbReference>
<gene>
    <name evidence="3" type="ORF">EZS27_009237</name>
</gene>
<dbReference type="InterPro" id="IPR037066">
    <property type="entry name" value="Plug_dom_sf"/>
</dbReference>
<dbReference type="InterPro" id="IPR023997">
    <property type="entry name" value="TonB-dep_OMP_SusC/RagA_CS"/>
</dbReference>